<evidence type="ECO:0000256" key="1">
    <source>
        <dbReference type="ARBA" id="ARBA00022823"/>
    </source>
</evidence>
<dbReference type="InterPro" id="IPR000089">
    <property type="entry name" value="Biotin_lipoyl"/>
</dbReference>
<protein>
    <recommendedName>
        <fullName evidence="2">Lipoyl-binding domain-containing protein</fullName>
    </recommendedName>
</protein>
<keyword evidence="4" id="KW-1185">Reference proteome</keyword>
<comment type="caution">
    <text evidence="3">The sequence shown here is derived from an EMBL/GenBank/DDBJ whole genome shotgun (WGS) entry which is preliminary data.</text>
</comment>
<dbReference type="SUPFAM" id="SSF51230">
    <property type="entry name" value="Single hybrid motif"/>
    <property type="match status" value="1"/>
</dbReference>
<dbReference type="PROSITE" id="PS50968">
    <property type="entry name" value="BIOTINYL_LIPOYL"/>
    <property type="match status" value="1"/>
</dbReference>
<dbReference type="Gene3D" id="2.40.50.100">
    <property type="match status" value="1"/>
</dbReference>
<accession>A0ABP3DPA2</accession>
<feature type="domain" description="Lipoyl-binding" evidence="2">
    <location>
        <begin position="29"/>
        <end position="111"/>
    </location>
</feature>
<dbReference type="PANTHER" id="PTHR11715">
    <property type="entry name" value="GLYCINE CLEAVAGE SYSTEM H PROTEIN"/>
    <property type="match status" value="1"/>
</dbReference>
<organism evidence="3 4">
    <name type="scientific">Methylophaga marina</name>
    <dbReference type="NCBI Taxonomy" id="45495"/>
    <lineage>
        <taxon>Bacteria</taxon>
        <taxon>Pseudomonadati</taxon>
        <taxon>Pseudomonadota</taxon>
        <taxon>Gammaproteobacteria</taxon>
        <taxon>Thiotrichales</taxon>
        <taxon>Piscirickettsiaceae</taxon>
        <taxon>Methylophaga</taxon>
    </lineage>
</organism>
<dbReference type="InterPro" id="IPR002930">
    <property type="entry name" value="GCV_H"/>
</dbReference>
<dbReference type="PANTHER" id="PTHR11715:SF3">
    <property type="entry name" value="GLYCINE CLEAVAGE SYSTEM H PROTEIN-RELATED"/>
    <property type="match status" value="1"/>
</dbReference>
<gene>
    <name evidence="3" type="ORF">GCM10008964_28300</name>
</gene>
<dbReference type="RefSeq" id="WP_286304259.1">
    <property type="nucleotide sequence ID" value="NZ_AP027741.1"/>
</dbReference>
<evidence type="ECO:0000259" key="2">
    <source>
        <dbReference type="PROSITE" id="PS50968"/>
    </source>
</evidence>
<dbReference type="InterPro" id="IPR033753">
    <property type="entry name" value="GCV_H/Fam206"/>
</dbReference>
<keyword evidence="1" id="KW-0450">Lipoyl</keyword>
<dbReference type="Proteomes" id="UP001501476">
    <property type="component" value="Unassembled WGS sequence"/>
</dbReference>
<dbReference type="EMBL" id="BAAADG010000018">
    <property type="protein sequence ID" value="GAA0235281.1"/>
    <property type="molecule type" value="Genomic_DNA"/>
</dbReference>
<dbReference type="InterPro" id="IPR011053">
    <property type="entry name" value="Single_hybrid_motif"/>
</dbReference>
<dbReference type="Pfam" id="PF01597">
    <property type="entry name" value="GCV_H"/>
    <property type="match status" value="1"/>
</dbReference>
<reference evidence="4" key="1">
    <citation type="journal article" date="2019" name="Int. J. Syst. Evol. Microbiol.">
        <title>The Global Catalogue of Microorganisms (GCM) 10K type strain sequencing project: providing services to taxonomists for standard genome sequencing and annotation.</title>
        <authorList>
            <consortium name="The Broad Institute Genomics Platform"/>
            <consortium name="The Broad Institute Genome Sequencing Center for Infectious Disease"/>
            <person name="Wu L."/>
            <person name="Ma J."/>
        </authorList>
    </citation>
    <scope>NUCLEOTIDE SEQUENCE [LARGE SCALE GENOMIC DNA]</scope>
    <source>
        <strain evidence="4">JCM 6886</strain>
    </source>
</reference>
<proteinExistence type="predicted"/>
<dbReference type="CDD" id="cd06848">
    <property type="entry name" value="GCS_H"/>
    <property type="match status" value="1"/>
</dbReference>
<evidence type="ECO:0000313" key="4">
    <source>
        <dbReference type="Proteomes" id="UP001501476"/>
    </source>
</evidence>
<sequence>MADASDNHQLKRFYTSQHIWIDNTLDPDEITLGITEFYQDLLGDITHIQMPTTNKTYNEAERLFVIESLKSATEFLSPFTGMVTKLNLSLNETPNLINHDPFGNGWICQLRIDKQVKLEQQFMTYMDYELMLDG</sequence>
<evidence type="ECO:0000313" key="3">
    <source>
        <dbReference type="EMBL" id="GAA0235281.1"/>
    </source>
</evidence>
<name>A0ABP3DPA2_9GAMM</name>